<evidence type="ECO:0000313" key="4">
    <source>
        <dbReference type="Proteomes" id="UP001551658"/>
    </source>
</evidence>
<dbReference type="Proteomes" id="UP001551658">
    <property type="component" value="Unassembled WGS sequence"/>
</dbReference>
<dbReference type="EMBL" id="JBFAIH010000002">
    <property type="protein sequence ID" value="MEV0362118.1"/>
    <property type="molecule type" value="Genomic_DNA"/>
</dbReference>
<keyword evidence="1" id="KW-0378">Hydrolase</keyword>
<gene>
    <name evidence="3" type="ORF">AB0H72_05375</name>
</gene>
<dbReference type="PANTHER" id="PTHR42856">
    <property type="entry name" value="ACYL-COENZYME A THIOESTERASE PAAI"/>
    <property type="match status" value="1"/>
</dbReference>
<dbReference type="InterPro" id="IPR052723">
    <property type="entry name" value="Acyl-CoA_thioesterase_PaaI"/>
</dbReference>
<evidence type="ECO:0000259" key="2">
    <source>
        <dbReference type="Pfam" id="PF03061"/>
    </source>
</evidence>
<reference evidence="3 4" key="1">
    <citation type="submission" date="2024-06" db="EMBL/GenBank/DDBJ databases">
        <title>The Natural Products Discovery Center: Release of the First 8490 Sequenced Strains for Exploring Actinobacteria Biosynthetic Diversity.</title>
        <authorList>
            <person name="Kalkreuter E."/>
            <person name="Kautsar S.A."/>
            <person name="Yang D."/>
            <person name="Bader C.D."/>
            <person name="Teijaro C.N."/>
            <person name="Fluegel L."/>
            <person name="Davis C.M."/>
            <person name="Simpson J.R."/>
            <person name="Lauterbach L."/>
            <person name="Steele A.D."/>
            <person name="Gui C."/>
            <person name="Meng S."/>
            <person name="Li G."/>
            <person name="Viehrig K."/>
            <person name="Ye F."/>
            <person name="Su P."/>
            <person name="Kiefer A.F."/>
            <person name="Nichols A."/>
            <person name="Cepeda A.J."/>
            <person name="Yan W."/>
            <person name="Fan B."/>
            <person name="Jiang Y."/>
            <person name="Adhikari A."/>
            <person name="Zheng C.-J."/>
            <person name="Schuster L."/>
            <person name="Cowan T.M."/>
            <person name="Smanski M.J."/>
            <person name="Chevrette M.G."/>
            <person name="De Carvalho L.P.S."/>
            <person name="Shen B."/>
        </authorList>
    </citation>
    <scope>NUCLEOTIDE SEQUENCE [LARGE SCALE GENOMIC DNA]</scope>
    <source>
        <strain evidence="3 4">NPDC050671</strain>
    </source>
</reference>
<feature type="domain" description="Thioesterase" evidence="2">
    <location>
        <begin position="60"/>
        <end position="132"/>
    </location>
</feature>
<organism evidence="3 4">
    <name type="scientific">Nocardia fusca</name>
    <dbReference type="NCBI Taxonomy" id="941183"/>
    <lineage>
        <taxon>Bacteria</taxon>
        <taxon>Bacillati</taxon>
        <taxon>Actinomycetota</taxon>
        <taxon>Actinomycetes</taxon>
        <taxon>Mycobacteriales</taxon>
        <taxon>Nocardiaceae</taxon>
        <taxon>Nocardia</taxon>
    </lineage>
</organism>
<keyword evidence="4" id="KW-1185">Reference proteome</keyword>
<dbReference type="InterPro" id="IPR029069">
    <property type="entry name" value="HotDog_dom_sf"/>
</dbReference>
<name>A0ABV3F329_9NOCA</name>
<protein>
    <submittedName>
        <fullName evidence="3">Hotdog fold thioesterase</fullName>
    </submittedName>
</protein>
<dbReference type="SUPFAM" id="SSF54637">
    <property type="entry name" value="Thioesterase/thiol ester dehydrase-isomerase"/>
    <property type="match status" value="1"/>
</dbReference>
<proteinExistence type="predicted"/>
<evidence type="ECO:0000256" key="1">
    <source>
        <dbReference type="ARBA" id="ARBA00022801"/>
    </source>
</evidence>
<dbReference type="Gene3D" id="3.10.129.10">
    <property type="entry name" value="Hotdog Thioesterase"/>
    <property type="match status" value="1"/>
</dbReference>
<dbReference type="PANTHER" id="PTHR42856:SF1">
    <property type="entry name" value="ACYL-COENZYME A THIOESTERASE PAAI"/>
    <property type="match status" value="1"/>
</dbReference>
<dbReference type="RefSeq" id="WP_357974060.1">
    <property type="nucleotide sequence ID" value="NZ_JBFAIH010000002.1"/>
</dbReference>
<dbReference type="Pfam" id="PF03061">
    <property type="entry name" value="4HBT"/>
    <property type="match status" value="1"/>
</dbReference>
<dbReference type="InterPro" id="IPR006683">
    <property type="entry name" value="Thioestr_dom"/>
</dbReference>
<accession>A0ABV3F329</accession>
<dbReference type="InterPro" id="IPR003736">
    <property type="entry name" value="PAAI_dom"/>
</dbReference>
<comment type="caution">
    <text evidence="3">The sequence shown here is derived from an EMBL/GenBank/DDBJ whole genome shotgun (WGS) entry which is preliminary data.</text>
</comment>
<sequence length="148" mass="15388">MSTPAGSGNPGNAHIADAVHALLDTDQVSRLLGIEVPAAAQGRAVARMRVRPDMVNGHRILHGGLLFTLADTAFACAANSFGPAAVTAAADVQFLRPALLGDLLTAEAIVGTRSGRTLICDVTIRRDDDVLAEFRARGSLIVARRPGP</sequence>
<dbReference type="NCBIfam" id="TIGR00369">
    <property type="entry name" value="unchar_dom_1"/>
    <property type="match status" value="1"/>
</dbReference>
<evidence type="ECO:0000313" key="3">
    <source>
        <dbReference type="EMBL" id="MEV0362118.1"/>
    </source>
</evidence>
<dbReference type="CDD" id="cd03443">
    <property type="entry name" value="PaaI_thioesterase"/>
    <property type="match status" value="1"/>
</dbReference>